<accession>A0A0A6XDI7</accession>
<gene>
    <name evidence="2" type="ORF">MB27_06775</name>
</gene>
<dbReference type="Proteomes" id="UP000054537">
    <property type="component" value="Unassembled WGS sequence"/>
</dbReference>
<keyword evidence="1" id="KW-1133">Transmembrane helix</keyword>
<comment type="caution">
    <text evidence="2">The sequence shown here is derived from an EMBL/GenBank/DDBJ whole genome shotgun (WGS) entry which is preliminary data.</text>
</comment>
<sequence length="132" mass="14396">MFLGLVLVDVVLVGVPAGLTLLMWLAHRRQRREVIRVRLSRSEIAVTRADGTIGRYPTSALTGVVVDREHWTDPVYSGTTVLEFRRLKLIFGDVAEQTRPGRAGDGKSFGAVVAGLGVPIERGLYIDHGTTA</sequence>
<feature type="transmembrane region" description="Helical" evidence="1">
    <location>
        <begin position="6"/>
        <end position="26"/>
    </location>
</feature>
<reference evidence="2 3" key="1">
    <citation type="submission" date="2014-10" db="EMBL/GenBank/DDBJ databases">
        <title>Draft genome sequence of Actinoplanes utahensis NRRL 12052.</title>
        <authorList>
            <person name="Velasco-Bucheli B."/>
            <person name="del Cerro C."/>
            <person name="Hormigo D."/>
            <person name="Garcia J.L."/>
            <person name="Acebal C."/>
            <person name="Arroyo M."/>
            <person name="de la Mata I."/>
        </authorList>
    </citation>
    <scope>NUCLEOTIDE SEQUENCE [LARGE SCALE GENOMIC DNA]</scope>
    <source>
        <strain evidence="2 3">NRRL 12052</strain>
    </source>
</reference>
<name>A0A0A6XDI7_ACTUT</name>
<evidence type="ECO:0000313" key="3">
    <source>
        <dbReference type="Proteomes" id="UP000054537"/>
    </source>
</evidence>
<keyword evidence="1" id="KW-0472">Membrane</keyword>
<protein>
    <submittedName>
        <fullName evidence="2">Uncharacterized protein</fullName>
    </submittedName>
</protein>
<evidence type="ECO:0000256" key="1">
    <source>
        <dbReference type="SAM" id="Phobius"/>
    </source>
</evidence>
<evidence type="ECO:0000313" key="2">
    <source>
        <dbReference type="EMBL" id="KHD78157.1"/>
    </source>
</evidence>
<organism evidence="2 3">
    <name type="scientific">Actinoplanes utahensis</name>
    <dbReference type="NCBI Taxonomy" id="1869"/>
    <lineage>
        <taxon>Bacteria</taxon>
        <taxon>Bacillati</taxon>
        <taxon>Actinomycetota</taxon>
        <taxon>Actinomycetes</taxon>
        <taxon>Micromonosporales</taxon>
        <taxon>Micromonosporaceae</taxon>
        <taxon>Actinoplanes</taxon>
    </lineage>
</organism>
<proteinExistence type="predicted"/>
<keyword evidence="3" id="KW-1185">Reference proteome</keyword>
<dbReference type="EMBL" id="JRTT01000006">
    <property type="protein sequence ID" value="KHD78157.1"/>
    <property type="molecule type" value="Genomic_DNA"/>
</dbReference>
<keyword evidence="1" id="KW-0812">Transmembrane</keyword>
<dbReference type="AlphaFoldDB" id="A0A0A6XDI7"/>